<organism evidence="3 4">
    <name type="scientific">Parvibaculum sedimenti</name>
    <dbReference type="NCBI Taxonomy" id="2608632"/>
    <lineage>
        <taxon>Bacteria</taxon>
        <taxon>Pseudomonadati</taxon>
        <taxon>Pseudomonadota</taxon>
        <taxon>Alphaproteobacteria</taxon>
        <taxon>Hyphomicrobiales</taxon>
        <taxon>Parvibaculaceae</taxon>
        <taxon>Parvibaculum</taxon>
    </lineage>
</organism>
<feature type="transmembrane region" description="Helical" evidence="1">
    <location>
        <begin position="20"/>
        <end position="44"/>
    </location>
</feature>
<keyword evidence="1" id="KW-0812">Transmembrane</keyword>
<accession>A0A6N6VE34</accession>
<reference evidence="3 4" key="1">
    <citation type="submission" date="2019-09" db="EMBL/GenBank/DDBJ databases">
        <title>Parvibaculum sedimenti sp. nov., isolated from sediment.</title>
        <authorList>
            <person name="Wang Y."/>
        </authorList>
    </citation>
    <scope>NUCLEOTIDE SEQUENCE [LARGE SCALE GENOMIC DNA]</scope>
    <source>
        <strain evidence="3 4">HXT-9</strain>
    </source>
</reference>
<feature type="transmembrane region" description="Helical" evidence="1">
    <location>
        <begin position="111"/>
        <end position="131"/>
    </location>
</feature>
<dbReference type="InterPro" id="IPR000326">
    <property type="entry name" value="PAP2/HPO"/>
</dbReference>
<keyword evidence="4" id="KW-1185">Reference proteome</keyword>
<keyword evidence="1" id="KW-1133">Transmembrane helix</keyword>
<dbReference type="Proteomes" id="UP000468901">
    <property type="component" value="Unassembled WGS sequence"/>
</dbReference>
<dbReference type="PANTHER" id="PTHR14969:SF13">
    <property type="entry name" value="AT30094P"/>
    <property type="match status" value="1"/>
</dbReference>
<comment type="caution">
    <text evidence="3">The sequence shown here is derived from an EMBL/GenBank/DDBJ whole genome shotgun (WGS) entry which is preliminary data.</text>
</comment>
<dbReference type="RefSeq" id="WP_152217261.1">
    <property type="nucleotide sequence ID" value="NZ_WESC01000016.1"/>
</dbReference>
<sequence>MDTQSIAVGGVELAREGARFFALPLIVQVAAPVLLFAAASTIAIDPALATLMKANVTGVPADIMRALTDLGIGTGCVVGALLLIIFATIARRAHFAPRFEALFARAQRLSFLFLLSLAASGAIVNLMKILAGRHRPRDLFGRSEYGFEPFQFRHALDSFPSGHSQTIFVVTTVLALALPKRWRSISLAGAMIAATRVVMTNHYLSDVVVGSYIGIAAVLLIAPFVLRQGDAPMLRRPLSRL</sequence>
<dbReference type="AlphaFoldDB" id="A0A6N6VE34"/>
<dbReference type="Pfam" id="PF01569">
    <property type="entry name" value="PAP2"/>
    <property type="match status" value="1"/>
</dbReference>
<keyword evidence="1" id="KW-0472">Membrane</keyword>
<name>A0A6N6VE34_9HYPH</name>
<dbReference type="PANTHER" id="PTHR14969">
    <property type="entry name" value="SPHINGOSINE-1-PHOSPHATE PHOSPHOHYDROLASE"/>
    <property type="match status" value="1"/>
</dbReference>
<dbReference type="SUPFAM" id="SSF48317">
    <property type="entry name" value="Acid phosphatase/Vanadium-dependent haloperoxidase"/>
    <property type="match status" value="1"/>
</dbReference>
<gene>
    <name evidence="3" type="ORF">F2P47_15330</name>
</gene>
<feature type="transmembrane region" description="Helical" evidence="1">
    <location>
        <begin position="209"/>
        <end position="226"/>
    </location>
</feature>
<dbReference type="SMART" id="SM00014">
    <property type="entry name" value="acidPPc"/>
    <property type="match status" value="1"/>
</dbReference>
<evidence type="ECO:0000313" key="4">
    <source>
        <dbReference type="Proteomes" id="UP000468901"/>
    </source>
</evidence>
<feature type="transmembrane region" description="Helical" evidence="1">
    <location>
        <begin position="70"/>
        <end position="90"/>
    </location>
</feature>
<protein>
    <submittedName>
        <fullName evidence="3">Phosphatase PAP2 family protein</fullName>
    </submittedName>
</protein>
<evidence type="ECO:0000256" key="1">
    <source>
        <dbReference type="SAM" id="Phobius"/>
    </source>
</evidence>
<feature type="domain" description="Phosphatidic acid phosphatase type 2/haloperoxidase" evidence="2">
    <location>
        <begin position="111"/>
        <end position="222"/>
    </location>
</feature>
<dbReference type="InterPro" id="IPR036938">
    <property type="entry name" value="PAP2/HPO_sf"/>
</dbReference>
<evidence type="ECO:0000313" key="3">
    <source>
        <dbReference type="EMBL" id="KAB7738810.1"/>
    </source>
</evidence>
<dbReference type="Gene3D" id="1.20.144.10">
    <property type="entry name" value="Phosphatidic acid phosphatase type 2/haloperoxidase"/>
    <property type="match status" value="1"/>
</dbReference>
<evidence type="ECO:0000259" key="2">
    <source>
        <dbReference type="SMART" id="SM00014"/>
    </source>
</evidence>
<dbReference type="EMBL" id="WESC01000016">
    <property type="protein sequence ID" value="KAB7738810.1"/>
    <property type="molecule type" value="Genomic_DNA"/>
</dbReference>
<proteinExistence type="predicted"/>